<protein>
    <recommendedName>
        <fullName evidence="5">Lipopolysaccharide biosynthesis protein</fullName>
    </recommendedName>
</protein>
<name>A0A1Y4PPD0_9BACT</name>
<dbReference type="Proteomes" id="UP000283678">
    <property type="component" value="Unassembled WGS sequence"/>
</dbReference>
<dbReference type="CDD" id="cd11579">
    <property type="entry name" value="Glyco_tran_WbsX"/>
    <property type="match status" value="1"/>
</dbReference>
<evidence type="ECO:0000313" key="3">
    <source>
        <dbReference type="Proteomes" id="UP000283678"/>
    </source>
</evidence>
<proteinExistence type="predicted"/>
<evidence type="ECO:0000313" key="1">
    <source>
        <dbReference type="EMBL" id="QJR76326.1"/>
    </source>
</evidence>
<dbReference type="InterPro" id="IPR032719">
    <property type="entry name" value="WbsX"/>
</dbReference>
<dbReference type="Proteomes" id="UP000500949">
    <property type="component" value="Chromosome"/>
</dbReference>
<dbReference type="Gene3D" id="3.20.20.80">
    <property type="entry name" value="Glycosidases"/>
    <property type="match status" value="1"/>
</dbReference>
<accession>A0A1Y4PPD0</accession>
<evidence type="ECO:0008006" key="5">
    <source>
        <dbReference type="Google" id="ProtNLM"/>
    </source>
</evidence>
<dbReference type="GeneID" id="93446608"/>
<reference evidence="2 3" key="1">
    <citation type="submission" date="2018-08" db="EMBL/GenBank/DDBJ databases">
        <title>A genome reference for cultivated species of the human gut microbiota.</title>
        <authorList>
            <person name="Zou Y."/>
            <person name="Xue W."/>
            <person name="Luo G."/>
        </authorList>
    </citation>
    <scope>NUCLEOTIDE SEQUENCE [LARGE SCALE GENOMIC DNA]</scope>
    <source>
        <strain evidence="2 3">AF14-1AC</strain>
    </source>
</reference>
<sequence length="352" mass="41468">MKQDISLFAYYLPQYYEIEFNNKYWGQGHTEWTVAENAKPLFKGHYQPHVPADLGFYNLLMPRARKAQADMAKEYGVDGFCYWHYWFGDGKTIMEKPFNAVVESKEPDFPFCLCWANHSWQNPQTKEIMISQQYLGEEDHKKHFYNLLGAFKDERYAKIGGKPIFGIFSPDSLPLIDQFIDLWNGFAQKEGFAGIYFIGLAQTPEEYQAICHYKLDAINVIRLKDFLLYQNKWKEFFKHKLGALHTYKYEDALRYFVSQEDKAENIIPTIISGWDHSPRAGENSLILTNYTPALFQKHLENVFDILVQKENKICFIKAWNEWGEGNHLEPDLKYGLDFLKTLKQVKESYFKK</sequence>
<gene>
    <name evidence="2" type="ORF">DWW04_11005</name>
    <name evidence="1" type="ORF">GKD17_07930</name>
</gene>
<dbReference type="EMBL" id="CP046176">
    <property type="protein sequence ID" value="QJR76326.1"/>
    <property type="molecule type" value="Genomic_DNA"/>
</dbReference>
<evidence type="ECO:0000313" key="4">
    <source>
        <dbReference type="Proteomes" id="UP000500949"/>
    </source>
</evidence>
<dbReference type="AlphaFoldDB" id="A0A1Y4PPD0"/>
<dbReference type="EMBL" id="QRZL01000009">
    <property type="protein sequence ID" value="RGV77184.1"/>
    <property type="molecule type" value="Genomic_DNA"/>
</dbReference>
<organism evidence="2 3">
    <name type="scientific">Phocaeicola dorei</name>
    <dbReference type="NCBI Taxonomy" id="357276"/>
    <lineage>
        <taxon>Bacteria</taxon>
        <taxon>Pseudomonadati</taxon>
        <taxon>Bacteroidota</taxon>
        <taxon>Bacteroidia</taxon>
        <taxon>Bacteroidales</taxon>
        <taxon>Bacteroidaceae</taxon>
        <taxon>Phocaeicola</taxon>
    </lineage>
</organism>
<dbReference type="PANTHER" id="PTHR41244">
    <property type="entry name" value="RHAMNAN SYNTHESIS F"/>
    <property type="match status" value="1"/>
</dbReference>
<dbReference type="Pfam" id="PF14307">
    <property type="entry name" value="Glyco_tran_WbsX"/>
    <property type="match status" value="1"/>
</dbReference>
<dbReference type="PANTHER" id="PTHR41244:SF1">
    <property type="entry name" value="GLYCOSYLTRANSFERASE"/>
    <property type="match status" value="1"/>
</dbReference>
<reference evidence="1 4" key="2">
    <citation type="submission" date="2019-11" db="EMBL/GenBank/DDBJ databases">
        <title>Complete genome sequence of Bacteroides dorei DSM 17855.</title>
        <authorList>
            <person name="Russell J.T."/>
        </authorList>
    </citation>
    <scope>NUCLEOTIDE SEQUENCE [LARGE SCALE GENOMIC DNA]</scope>
    <source>
        <strain evidence="1 4">DSM 17855</strain>
    </source>
</reference>
<dbReference type="RefSeq" id="WP_007838076.1">
    <property type="nucleotide sequence ID" value="NZ_CP046176.1"/>
</dbReference>
<evidence type="ECO:0000313" key="2">
    <source>
        <dbReference type="EMBL" id="RGV77184.1"/>
    </source>
</evidence>